<evidence type="ECO:0000313" key="2">
    <source>
        <dbReference type="Proteomes" id="UP000237662"/>
    </source>
</evidence>
<proteinExistence type="predicted"/>
<dbReference type="GO" id="GO:0006313">
    <property type="term" value="P:DNA transposition"/>
    <property type="evidence" value="ECO:0007669"/>
    <property type="project" value="InterPro"/>
</dbReference>
<sequence length="192" mass="22842">MYYPNVIYHVYNQSINSEVVYRQEEFYHLFLRKLRKQILPVADIFCYCLMPTHFHLQLIPKQAGIEIQMAGLKPSKQQVIHATFRSLLSSYTRRVNPQYERRGSLFRKTQYEPAYKDFIPESWELVEERPFTQYVPYIRHCFDYIHYNPVKAGLVECAADWPYSSASDWAGLREGTLCNYALAEKLIGVRRR</sequence>
<dbReference type="Gene3D" id="3.30.70.1290">
    <property type="entry name" value="Transposase IS200-like"/>
    <property type="match status" value="1"/>
</dbReference>
<protein>
    <submittedName>
        <fullName evidence="1">Putative transposase</fullName>
    </submittedName>
</protein>
<dbReference type="InterPro" id="IPR036515">
    <property type="entry name" value="Transposase_17_sf"/>
</dbReference>
<name>A0A2S6I8W0_9BACT</name>
<dbReference type="PANTHER" id="PTHR34322:SF2">
    <property type="entry name" value="TRANSPOSASE IS200-LIKE DOMAIN-CONTAINING PROTEIN"/>
    <property type="match status" value="1"/>
</dbReference>
<dbReference type="OrthoDB" id="9788881at2"/>
<accession>A0A2S6I8W0</accession>
<comment type="caution">
    <text evidence="1">The sequence shown here is derived from an EMBL/GenBank/DDBJ whole genome shotgun (WGS) entry which is preliminary data.</text>
</comment>
<dbReference type="RefSeq" id="WP_104418516.1">
    <property type="nucleotide sequence ID" value="NZ_PTJC01000005.1"/>
</dbReference>
<reference evidence="1 2" key="1">
    <citation type="submission" date="2018-02" db="EMBL/GenBank/DDBJ databases">
        <title>Genomic Encyclopedia of Archaeal and Bacterial Type Strains, Phase II (KMG-II): from individual species to whole genera.</title>
        <authorList>
            <person name="Goeker M."/>
        </authorList>
    </citation>
    <scope>NUCLEOTIDE SEQUENCE [LARGE SCALE GENOMIC DNA]</scope>
    <source>
        <strain evidence="1 2">DSM 29526</strain>
    </source>
</reference>
<evidence type="ECO:0000313" key="1">
    <source>
        <dbReference type="EMBL" id="PPK87937.1"/>
    </source>
</evidence>
<dbReference type="AlphaFoldDB" id="A0A2S6I8W0"/>
<keyword evidence="2" id="KW-1185">Reference proteome</keyword>
<organism evidence="1 2">
    <name type="scientific">Neolewinella xylanilytica</name>
    <dbReference type="NCBI Taxonomy" id="1514080"/>
    <lineage>
        <taxon>Bacteria</taxon>
        <taxon>Pseudomonadati</taxon>
        <taxon>Bacteroidota</taxon>
        <taxon>Saprospiria</taxon>
        <taxon>Saprospirales</taxon>
        <taxon>Lewinellaceae</taxon>
        <taxon>Neolewinella</taxon>
    </lineage>
</organism>
<gene>
    <name evidence="1" type="ORF">CLV84_0896</name>
</gene>
<dbReference type="EMBL" id="PTJC01000005">
    <property type="protein sequence ID" value="PPK87937.1"/>
    <property type="molecule type" value="Genomic_DNA"/>
</dbReference>
<dbReference type="Proteomes" id="UP000237662">
    <property type="component" value="Unassembled WGS sequence"/>
</dbReference>
<dbReference type="PANTHER" id="PTHR34322">
    <property type="entry name" value="TRANSPOSASE, Y1_TNP DOMAIN-CONTAINING"/>
    <property type="match status" value="1"/>
</dbReference>
<dbReference type="GO" id="GO:0003677">
    <property type="term" value="F:DNA binding"/>
    <property type="evidence" value="ECO:0007669"/>
    <property type="project" value="InterPro"/>
</dbReference>
<dbReference type="GO" id="GO:0004803">
    <property type="term" value="F:transposase activity"/>
    <property type="evidence" value="ECO:0007669"/>
    <property type="project" value="InterPro"/>
</dbReference>